<keyword evidence="2" id="KW-1133">Transmembrane helix</keyword>
<reference evidence="4 7" key="3">
    <citation type="submission" date="2016-02" db="EMBL/GenBank/DDBJ databases">
        <authorList>
            <person name="Teng J.L."/>
            <person name="Tang Y."/>
            <person name="Huang Y."/>
            <person name="Guo F."/>
            <person name="Wei W."/>
            <person name="Chen J.H."/>
            <person name="Wong S.Y."/>
            <person name="Lau S.K."/>
            <person name="Woo P.C."/>
        </authorList>
    </citation>
    <scope>NUCLEOTIDE SEQUENCE [LARGE SCALE GENOMIC DNA]</scope>
    <source>
        <strain evidence="4 7">JCM 13375</strain>
    </source>
</reference>
<dbReference type="Proteomes" id="UP000070409">
    <property type="component" value="Unassembled WGS sequence"/>
</dbReference>
<reference evidence="6" key="1">
    <citation type="submission" date="2016-02" db="EMBL/GenBank/DDBJ databases">
        <authorList>
            <person name="Wen L."/>
            <person name="He K."/>
            <person name="Yang H."/>
        </authorList>
    </citation>
    <scope>NUCLEOTIDE SEQUENCE [LARGE SCALE GENOMIC DNA]</scope>
    <source>
        <strain evidence="6">JCM 15929</strain>
    </source>
</reference>
<dbReference type="Gene3D" id="1.20.120.1220">
    <property type="match status" value="1"/>
</dbReference>
<organism evidence="5 6">
    <name type="scientific">Tsukamurella pseudospumae</name>
    <dbReference type="NCBI Taxonomy" id="239498"/>
    <lineage>
        <taxon>Bacteria</taxon>
        <taxon>Bacillati</taxon>
        <taxon>Actinomycetota</taxon>
        <taxon>Actinomycetes</taxon>
        <taxon>Mycobacteriales</taxon>
        <taxon>Tsukamurellaceae</taxon>
        <taxon>Tsukamurella</taxon>
    </lineage>
</organism>
<evidence type="ECO:0000313" key="4">
    <source>
        <dbReference type="EMBL" id="KXP01651.1"/>
    </source>
</evidence>
<evidence type="ECO:0000313" key="6">
    <source>
        <dbReference type="Proteomes" id="UP000070258"/>
    </source>
</evidence>
<evidence type="ECO:0000259" key="3">
    <source>
        <dbReference type="Pfam" id="PF01478"/>
    </source>
</evidence>
<feature type="transmembrane region" description="Helical" evidence="2">
    <location>
        <begin position="21"/>
        <end position="42"/>
    </location>
</feature>
<comment type="similarity">
    <text evidence="1">Belongs to the peptidase A24 family.</text>
</comment>
<gene>
    <name evidence="5" type="ORF">AXK60_02585</name>
    <name evidence="4" type="ORF">AXK61_01740</name>
</gene>
<evidence type="ECO:0000256" key="2">
    <source>
        <dbReference type="SAM" id="Phobius"/>
    </source>
</evidence>
<reference evidence="5" key="2">
    <citation type="submission" date="2016-02" db="EMBL/GenBank/DDBJ databases">
        <authorList>
            <person name="Teng J.L."/>
            <person name="Yang Y."/>
            <person name="Huang Y."/>
            <person name="Guo F."/>
            <person name="Wei W."/>
            <person name="Chen J.H."/>
            <person name="Wong S.Y."/>
            <person name="Lau S.K."/>
            <person name="Woo P.C."/>
        </authorList>
    </citation>
    <scope>NUCLEOTIDE SEQUENCE</scope>
    <source>
        <strain evidence="5">JCM 15929</strain>
    </source>
</reference>
<feature type="domain" description="Prepilin type IV endopeptidase peptidase" evidence="3">
    <location>
        <begin position="4"/>
        <end position="104"/>
    </location>
</feature>
<evidence type="ECO:0000313" key="5">
    <source>
        <dbReference type="EMBL" id="KXP15225.1"/>
    </source>
</evidence>
<name>A0A138AXP9_9ACTN</name>
<proteinExistence type="inferred from homology"/>
<dbReference type="InterPro" id="IPR050882">
    <property type="entry name" value="Prepilin_peptidase/N-MTase"/>
</dbReference>
<feature type="transmembrane region" description="Helical" evidence="2">
    <location>
        <begin position="48"/>
        <end position="67"/>
    </location>
</feature>
<dbReference type="AlphaFoldDB" id="A0A138AXP9"/>
<dbReference type="OrthoDB" id="4428077at2"/>
<dbReference type="PANTHER" id="PTHR30487:SF0">
    <property type="entry name" value="PREPILIN LEADER PEPTIDASE_N-METHYLTRANSFERASE-RELATED"/>
    <property type="match status" value="1"/>
</dbReference>
<dbReference type="Proteomes" id="UP000070258">
    <property type="component" value="Unassembled WGS sequence"/>
</dbReference>
<evidence type="ECO:0000313" key="7">
    <source>
        <dbReference type="Proteomes" id="UP000070409"/>
    </source>
</evidence>
<dbReference type="PANTHER" id="PTHR30487">
    <property type="entry name" value="TYPE 4 PREPILIN-LIKE PROTEINS LEADER PEPTIDE-PROCESSING ENZYME"/>
    <property type="match status" value="1"/>
</dbReference>
<dbReference type="GO" id="GO:0006465">
    <property type="term" value="P:signal peptide processing"/>
    <property type="evidence" value="ECO:0007669"/>
    <property type="project" value="TreeGrafter"/>
</dbReference>
<dbReference type="EMBL" id="LSRE01000001">
    <property type="protein sequence ID" value="KXP01651.1"/>
    <property type="molecule type" value="Genomic_DNA"/>
</dbReference>
<feature type="transmembrane region" description="Helical" evidence="2">
    <location>
        <begin position="120"/>
        <end position="139"/>
    </location>
</feature>
<sequence>MAPFVAWCVALCRFDVRERRLPNVLTLPAAAAALAVALWQAFDGAPSALLGAALWTVVNGAAFLARGMGAGDVKLAPTLGAVVGGAGGVPAVLVAVLAAQAITVVWALVARGRTVPHGPAMIGAAWCVVGLPLALGIGLG</sequence>
<dbReference type="Pfam" id="PF01478">
    <property type="entry name" value="Peptidase_A24"/>
    <property type="match status" value="1"/>
</dbReference>
<accession>A0A138AXP9</accession>
<comment type="caution">
    <text evidence="5">The sequence shown here is derived from an EMBL/GenBank/DDBJ whole genome shotgun (WGS) entry which is preliminary data.</text>
</comment>
<keyword evidence="2" id="KW-0812">Transmembrane</keyword>
<keyword evidence="7" id="KW-1185">Reference proteome</keyword>
<dbReference type="InterPro" id="IPR000045">
    <property type="entry name" value="Prepilin_IV_endopep_pep"/>
</dbReference>
<dbReference type="GO" id="GO:0004190">
    <property type="term" value="F:aspartic-type endopeptidase activity"/>
    <property type="evidence" value="ECO:0007669"/>
    <property type="project" value="InterPro"/>
</dbReference>
<dbReference type="EMBL" id="LSRF01000001">
    <property type="protein sequence ID" value="KXP15225.1"/>
    <property type="molecule type" value="Genomic_DNA"/>
</dbReference>
<protein>
    <recommendedName>
        <fullName evidence="3">Prepilin type IV endopeptidase peptidase domain-containing protein</fullName>
    </recommendedName>
</protein>
<keyword evidence="2" id="KW-0472">Membrane</keyword>
<feature type="transmembrane region" description="Helical" evidence="2">
    <location>
        <begin position="79"/>
        <end position="108"/>
    </location>
</feature>
<dbReference type="GO" id="GO:0005886">
    <property type="term" value="C:plasma membrane"/>
    <property type="evidence" value="ECO:0007669"/>
    <property type="project" value="TreeGrafter"/>
</dbReference>
<dbReference type="STRING" id="239498.AXK60_02585"/>
<evidence type="ECO:0000256" key="1">
    <source>
        <dbReference type="ARBA" id="ARBA00005801"/>
    </source>
</evidence>